<evidence type="ECO:0000313" key="4">
    <source>
        <dbReference type="Proteomes" id="UP000006242"/>
    </source>
</evidence>
<dbReference type="GO" id="GO:0004765">
    <property type="term" value="F:shikimate kinase activity"/>
    <property type="evidence" value="ECO:0007669"/>
    <property type="project" value="UniProtKB-EC"/>
</dbReference>
<dbReference type="GO" id="GO:0003677">
    <property type="term" value="F:DNA binding"/>
    <property type="evidence" value="ECO:0007669"/>
    <property type="project" value="UniProtKB-KW"/>
</dbReference>
<name>U2EPE4_9GAMM</name>
<reference evidence="3 4" key="1">
    <citation type="journal article" date="2011" name="J. Bacteriol.">
        <title>Genome sequence of Salinisphaera shabanensis, a gammaproteobacterium from the harsh, variable environment of the brine-seawater interface of the Shaban Deep in the Red Sea.</title>
        <authorList>
            <person name="Antunes A."/>
            <person name="Alam I."/>
            <person name="Bajic V.B."/>
            <person name="Stingl U."/>
        </authorList>
    </citation>
    <scope>NUCLEOTIDE SEQUENCE [LARGE SCALE GENOMIC DNA]</scope>
    <source>
        <strain evidence="3 4">E1L3A</strain>
    </source>
</reference>
<dbReference type="Proteomes" id="UP000006242">
    <property type="component" value="Unassembled WGS sequence"/>
</dbReference>
<dbReference type="eggNOG" id="COG1396">
    <property type="taxonomic scope" value="Bacteria"/>
</dbReference>
<dbReference type="RefSeq" id="WP_006912947.1">
    <property type="nucleotide sequence ID" value="NZ_AFNV02000008.1"/>
</dbReference>
<gene>
    <name evidence="3" type="ORF">SSPSH_001450</name>
</gene>
<comment type="caution">
    <text evidence="3">The sequence shown here is derived from an EMBL/GenBank/DDBJ whole genome shotgun (WGS) entry which is preliminary data.</text>
</comment>
<dbReference type="Pfam" id="PF01381">
    <property type="entry name" value="HTH_3"/>
    <property type="match status" value="1"/>
</dbReference>
<accession>U2EPE4</accession>
<feature type="domain" description="HTH cro/C1-type" evidence="2">
    <location>
        <begin position="17"/>
        <end position="71"/>
    </location>
</feature>
<dbReference type="SUPFAM" id="SSF47413">
    <property type="entry name" value="lambda repressor-like DNA-binding domains"/>
    <property type="match status" value="1"/>
</dbReference>
<sequence>MDNATPQDLHRAFAQRIKSFRTARGMTLVDLSALTGIGKSTLSNLERGQGNPTIETIWQLAQVLDVGYGELVGHAAPQASVAAGVSVVFIDREDAERKIETFRMRFEAGGSRQANAHAAGVSEHVLVLRGTLTVATPADRARLHAGDAWTFAADQPHRYEAGNAEAAALVSVVYPGVRPT</sequence>
<dbReference type="Gene3D" id="2.60.120.10">
    <property type="entry name" value="Jelly Rolls"/>
    <property type="match status" value="1"/>
</dbReference>
<dbReference type="EMBL" id="AFNV02000008">
    <property type="protein sequence ID" value="ERJ19680.1"/>
    <property type="molecule type" value="Genomic_DNA"/>
</dbReference>
<organism evidence="3 4">
    <name type="scientific">Salinisphaera shabanensis E1L3A</name>
    <dbReference type="NCBI Taxonomy" id="1033802"/>
    <lineage>
        <taxon>Bacteria</taxon>
        <taxon>Pseudomonadati</taxon>
        <taxon>Pseudomonadota</taxon>
        <taxon>Gammaproteobacteria</taxon>
        <taxon>Salinisphaerales</taxon>
        <taxon>Salinisphaeraceae</taxon>
        <taxon>Salinisphaera</taxon>
    </lineage>
</organism>
<dbReference type="OrthoDB" id="9792093at2"/>
<keyword evidence="1" id="KW-0238">DNA-binding</keyword>
<reference evidence="3 4" key="2">
    <citation type="journal article" date="2013" name="PLoS ONE">
        <title>INDIGO - INtegrated Data Warehouse of MIcrobial GenOmes with Examples from the Red Sea Extremophiles.</title>
        <authorList>
            <person name="Alam I."/>
            <person name="Antunes A."/>
            <person name="Kamau A.A."/>
            <person name="Ba Alawi W."/>
            <person name="Kalkatawi M."/>
            <person name="Stingl U."/>
            <person name="Bajic V.B."/>
        </authorList>
    </citation>
    <scope>NUCLEOTIDE SEQUENCE [LARGE SCALE GENOMIC DNA]</scope>
    <source>
        <strain evidence="3 4">E1L3A</strain>
    </source>
</reference>
<dbReference type="SUPFAM" id="SSF51182">
    <property type="entry name" value="RmlC-like cupins"/>
    <property type="match status" value="1"/>
</dbReference>
<dbReference type="STRING" id="1033802.SSPSH_001450"/>
<keyword evidence="4" id="KW-1185">Reference proteome</keyword>
<evidence type="ECO:0000259" key="2">
    <source>
        <dbReference type="PROSITE" id="PS50943"/>
    </source>
</evidence>
<dbReference type="InterPro" id="IPR013096">
    <property type="entry name" value="Cupin_2"/>
</dbReference>
<dbReference type="InterPro" id="IPR050807">
    <property type="entry name" value="TransReg_Diox_bact_type"/>
</dbReference>
<dbReference type="PROSITE" id="PS50943">
    <property type="entry name" value="HTH_CROC1"/>
    <property type="match status" value="1"/>
</dbReference>
<dbReference type="CDD" id="cd00093">
    <property type="entry name" value="HTH_XRE"/>
    <property type="match status" value="1"/>
</dbReference>
<dbReference type="PANTHER" id="PTHR46797:SF1">
    <property type="entry name" value="METHYLPHOSPHONATE SYNTHASE"/>
    <property type="match status" value="1"/>
</dbReference>
<dbReference type="CDD" id="cd02209">
    <property type="entry name" value="cupin_XRE_C"/>
    <property type="match status" value="1"/>
</dbReference>
<dbReference type="InterPro" id="IPR014710">
    <property type="entry name" value="RmlC-like_jellyroll"/>
</dbReference>
<dbReference type="EC" id="2.7.1.71" evidence="3"/>
<proteinExistence type="predicted"/>
<keyword evidence="3" id="KW-0808">Transferase</keyword>
<dbReference type="Gene3D" id="1.10.260.40">
    <property type="entry name" value="lambda repressor-like DNA-binding domains"/>
    <property type="match status" value="1"/>
</dbReference>
<dbReference type="PANTHER" id="PTHR46797">
    <property type="entry name" value="HTH-TYPE TRANSCRIPTIONAL REGULATOR"/>
    <property type="match status" value="1"/>
</dbReference>
<dbReference type="InterPro" id="IPR001387">
    <property type="entry name" value="Cro/C1-type_HTH"/>
</dbReference>
<evidence type="ECO:0000313" key="3">
    <source>
        <dbReference type="EMBL" id="ERJ19680.1"/>
    </source>
</evidence>
<evidence type="ECO:0000256" key="1">
    <source>
        <dbReference type="ARBA" id="ARBA00023125"/>
    </source>
</evidence>
<dbReference type="AlphaFoldDB" id="U2EPE4"/>
<keyword evidence="3" id="KW-0418">Kinase</keyword>
<dbReference type="SMART" id="SM00530">
    <property type="entry name" value="HTH_XRE"/>
    <property type="match status" value="1"/>
</dbReference>
<dbReference type="Pfam" id="PF07883">
    <property type="entry name" value="Cupin_2"/>
    <property type="match status" value="1"/>
</dbReference>
<dbReference type="GO" id="GO:0005829">
    <property type="term" value="C:cytosol"/>
    <property type="evidence" value="ECO:0007669"/>
    <property type="project" value="TreeGrafter"/>
</dbReference>
<dbReference type="InterPro" id="IPR011051">
    <property type="entry name" value="RmlC_Cupin_sf"/>
</dbReference>
<protein>
    <submittedName>
        <fullName evidence="3">Shikimate kinase protein</fullName>
        <ecNumber evidence="3">2.7.1.71</ecNumber>
    </submittedName>
</protein>
<dbReference type="GO" id="GO:0003700">
    <property type="term" value="F:DNA-binding transcription factor activity"/>
    <property type="evidence" value="ECO:0007669"/>
    <property type="project" value="TreeGrafter"/>
</dbReference>
<dbReference type="InterPro" id="IPR010982">
    <property type="entry name" value="Lambda_DNA-bd_dom_sf"/>
</dbReference>